<dbReference type="KEGG" id="mfu:LILAB_00135"/>
<dbReference type="EMBL" id="CP002830">
    <property type="protein sequence ID" value="AEI61963.1"/>
    <property type="molecule type" value="Genomic_DNA"/>
</dbReference>
<dbReference type="AlphaFoldDB" id="F8C787"/>
<organism evidence="1 2">
    <name type="scientific">Myxococcus fulvus (strain ATCC BAA-855 / HW-1)</name>
    <dbReference type="NCBI Taxonomy" id="483219"/>
    <lineage>
        <taxon>Bacteria</taxon>
        <taxon>Pseudomonadati</taxon>
        <taxon>Myxococcota</taxon>
        <taxon>Myxococcia</taxon>
        <taxon>Myxococcales</taxon>
        <taxon>Cystobacterineae</taxon>
        <taxon>Myxococcaceae</taxon>
        <taxon>Myxococcus</taxon>
    </lineage>
</organism>
<dbReference type="STRING" id="483219.LILAB_00135"/>
<proteinExistence type="predicted"/>
<gene>
    <name evidence="1" type="ordered locus">LILAB_00135</name>
</gene>
<evidence type="ECO:0000313" key="1">
    <source>
        <dbReference type="EMBL" id="AEI61963.1"/>
    </source>
</evidence>
<dbReference type="Proteomes" id="UP000000488">
    <property type="component" value="Chromosome"/>
</dbReference>
<dbReference type="HOGENOM" id="CLU_3082135_0_0_7"/>
<name>F8C787_MYXFH</name>
<reference evidence="1 2" key="1">
    <citation type="journal article" date="2011" name="J. Bacteriol.">
        <title>Genome sequence of the halotolerant marine bacterium Myxococcus fulvus HW-1.</title>
        <authorList>
            <person name="Li Z.F."/>
            <person name="Li X."/>
            <person name="Liu H."/>
            <person name="Liu X."/>
            <person name="Han K."/>
            <person name="Wu Z.H."/>
            <person name="Hu W."/>
            <person name="Li F.F."/>
            <person name="Li Y.Z."/>
        </authorList>
    </citation>
    <scope>NUCLEOTIDE SEQUENCE [LARGE SCALE GENOMIC DNA]</scope>
    <source>
        <strain evidence="2">ATCC BAA-855 / HW-1</strain>
    </source>
</reference>
<sequence length="52" mass="5825">MSLAGEELLHVEERLWILTAPTDKAFCDFAFGTARDCRRPAPLRNCTPSTSE</sequence>
<accession>F8C787</accession>
<protein>
    <submittedName>
        <fullName evidence="1">Uncharacterized protein</fullName>
    </submittedName>
</protein>
<evidence type="ECO:0000313" key="2">
    <source>
        <dbReference type="Proteomes" id="UP000000488"/>
    </source>
</evidence>